<dbReference type="AlphaFoldDB" id="A0AAD1XZZ6"/>
<accession>A0AAD1XZZ6</accession>
<comment type="caution">
    <text evidence="3">The sequence shown here is derived from an EMBL/GenBank/DDBJ whole genome shotgun (WGS) entry which is preliminary data.</text>
</comment>
<evidence type="ECO:0000256" key="2">
    <source>
        <dbReference type="SAM" id="Phobius"/>
    </source>
</evidence>
<name>A0AAD1XZZ6_EUPCR</name>
<keyword evidence="2" id="KW-0812">Transmembrane</keyword>
<dbReference type="Proteomes" id="UP001295684">
    <property type="component" value="Unassembled WGS sequence"/>
</dbReference>
<keyword evidence="2" id="KW-0472">Membrane</keyword>
<reference evidence="3" key="1">
    <citation type="submission" date="2023-07" db="EMBL/GenBank/DDBJ databases">
        <authorList>
            <consortium name="AG Swart"/>
            <person name="Singh M."/>
            <person name="Singh A."/>
            <person name="Seah K."/>
            <person name="Emmerich C."/>
        </authorList>
    </citation>
    <scope>NUCLEOTIDE SEQUENCE</scope>
    <source>
        <strain evidence="3">DP1</strain>
    </source>
</reference>
<protein>
    <submittedName>
        <fullName evidence="3">Uncharacterized protein</fullName>
    </submittedName>
</protein>
<keyword evidence="4" id="KW-1185">Reference proteome</keyword>
<keyword evidence="2" id="KW-1133">Transmembrane helix</keyword>
<evidence type="ECO:0000313" key="3">
    <source>
        <dbReference type="EMBL" id="CAI2382245.1"/>
    </source>
</evidence>
<evidence type="ECO:0000256" key="1">
    <source>
        <dbReference type="SAM" id="MobiDB-lite"/>
    </source>
</evidence>
<gene>
    <name evidence="3" type="ORF">ECRASSUSDP1_LOCUS23715</name>
</gene>
<organism evidence="3 4">
    <name type="scientific">Euplotes crassus</name>
    <dbReference type="NCBI Taxonomy" id="5936"/>
    <lineage>
        <taxon>Eukaryota</taxon>
        <taxon>Sar</taxon>
        <taxon>Alveolata</taxon>
        <taxon>Ciliophora</taxon>
        <taxon>Intramacronucleata</taxon>
        <taxon>Spirotrichea</taxon>
        <taxon>Hypotrichia</taxon>
        <taxon>Euplotida</taxon>
        <taxon>Euplotidae</taxon>
        <taxon>Moneuplotes</taxon>
    </lineage>
</organism>
<proteinExistence type="predicted"/>
<evidence type="ECO:0000313" key="4">
    <source>
        <dbReference type="Proteomes" id="UP001295684"/>
    </source>
</evidence>
<feature type="region of interest" description="Disordered" evidence="1">
    <location>
        <begin position="90"/>
        <end position="119"/>
    </location>
</feature>
<feature type="compositionally biased region" description="Acidic residues" evidence="1">
    <location>
        <begin position="109"/>
        <end position="119"/>
    </location>
</feature>
<sequence length="142" mass="15867">MCQIDDDCPHNSGCCFNDYCSLMGESCDDPEGITLTTLHIILICAAILVGLIIIATIACWIRRVMKKSKSLKINISTYDKDINEALKEDDENNMSEKGSLIITSHPGSETDESVSHEDDEDLKVSLNEGWKRKYEKIVTINP</sequence>
<feature type="transmembrane region" description="Helical" evidence="2">
    <location>
        <begin position="38"/>
        <end position="61"/>
    </location>
</feature>
<dbReference type="EMBL" id="CAMPGE010024403">
    <property type="protein sequence ID" value="CAI2382245.1"/>
    <property type="molecule type" value="Genomic_DNA"/>
</dbReference>